<keyword evidence="1" id="KW-0175">Coiled coil</keyword>
<protein>
    <submittedName>
        <fullName evidence="3">Uncharacterized protein</fullName>
    </submittedName>
</protein>
<name>A0A6M3KTI0_9ZZZZ</name>
<organism evidence="3">
    <name type="scientific">viral metagenome</name>
    <dbReference type="NCBI Taxonomy" id="1070528"/>
    <lineage>
        <taxon>unclassified sequences</taxon>
        <taxon>metagenomes</taxon>
        <taxon>organismal metagenomes</taxon>
    </lineage>
</organism>
<feature type="region of interest" description="Disordered" evidence="2">
    <location>
        <begin position="182"/>
        <end position="229"/>
    </location>
</feature>
<evidence type="ECO:0000256" key="1">
    <source>
        <dbReference type="SAM" id="Coils"/>
    </source>
</evidence>
<evidence type="ECO:0000313" key="3">
    <source>
        <dbReference type="EMBL" id="QJA85433.1"/>
    </source>
</evidence>
<feature type="compositionally biased region" description="Basic and acidic residues" evidence="2">
    <location>
        <begin position="21"/>
        <end position="30"/>
    </location>
</feature>
<dbReference type="AlphaFoldDB" id="A0A6M3KTI0"/>
<proteinExistence type="predicted"/>
<feature type="coiled-coil region" evidence="1">
    <location>
        <begin position="62"/>
        <end position="103"/>
    </location>
</feature>
<feature type="compositionally biased region" description="Basic and acidic residues" evidence="2">
    <location>
        <begin position="182"/>
        <end position="199"/>
    </location>
</feature>
<evidence type="ECO:0000256" key="2">
    <source>
        <dbReference type="SAM" id="MobiDB-lite"/>
    </source>
</evidence>
<dbReference type="EMBL" id="MT142573">
    <property type="protein sequence ID" value="QJA85433.1"/>
    <property type="molecule type" value="Genomic_DNA"/>
</dbReference>
<accession>A0A6M3KTI0</accession>
<sequence length="229" mass="25647">MVSLEGAKAPEAEVVEPTQDEGAKQTEPKGEPTVGKTYTEEEFRHELDKAVGKSTVSLQQQVSLTKQQLKAIEAERDSHKSNLAKMDEDIKFLENKLHTVASDKFGGDEEAIAGFKDTLSLEIERRKFQRDREALDKEKADRDAVTYAQMLERKALDLQKKYQVPSDLLEMCTTEEQMDKLAKAFPEVTEKPPAEETPKFDSGQSSGGTDLSSLSARELLVLGEKKKRK</sequence>
<gene>
    <name evidence="3" type="ORF">MM415B02222_0013</name>
</gene>
<feature type="compositionally biased region" description="Polar residues" evidence="2">
    <location>
        <begin position="202"/>
        <end position="215"/>
    </location>
</feature>
<feature type="region of interest" description="Disordered" evidence="2">
    <location>
        <begin position="1"/>
        <end position="39"/>
    </location>
</feature>
<reference evidence="3" key="1">
    <citation type="submission" date="2020-03" db="EMBL/GenBank/DDBJ databases">
        <title>The deep terrestrial virosphere.</title>
        <authorList>
            <person name="Holmfeldt K."/>
            <person name="Nilsson E."/>
            <person name="Simone D."/>
            <person name="Lopez-Fernandez M."/>
            <person name="Wu X."/>
            <person name="de Brujin I."/>
            <person name="Lundin D."/>
            <person name="Andersson A."/>
            <person name="Bertilsson S."/>
            <person name="Dopson M."/>
        </authorList>
    </citation>
    <scope>NUCLEOTIDE SEQUENCE</scope>
    <source>
        <strain evidence="3">MM415B02222</strain>
    </source>
</reference>